<gene>
    <name evidence="2" type="ORF">ACFO8M_13030</name>
</gene>
<dbReference type="Gene3D" id="3.40.390.10">
    <property type="entry name" value="Collagenase (Catalytic Domain)"/>
    <property type="match status" value="1"/>
</dbReference>
<organism evidence="2 3">
    <name type="scientific">Glycomyces rhizosphaerae</name>
    <dbReference type="NCBI Taxonomy" id="2054422"/>
    <lineage>
        <taxon>Bacteria</taxon>
        <taxon>Bacillati</taxon>
        <taxon>Actinomycetota</taxon>
        <taxon>Actinomycetes</taxon>
        <taxon>Glycomycetales</taxon>
        <taxon>Glycomycetaceae</taxon>
        <taxon>Glycomyces</taxon>
    </lineage>
</organism>
<evidence type="ECO:0000256" key="1">
    <source>
        <dbReference type="SAM" id="SignalP"/>
    </source>
</evidence>
<dbReference type="RefSeq" id="WP_387975703.1">
    <property type="nucleotide sequence ID" value="NZ_JBHRWO010000010.1"/>
</dbReference>
<reference evidence="3" key="1">
    <citation type="journal article" date="2019" name="Int. J. Syst. Evol. Microbiol.">
        <title>The Global Catalogue of Microorganisms (GCM) 10K type strain sequencing project: providing services to taxonomists for standard genome sequencing and annotation.</title>
        <authorList>
            <consortium name="The Broad Institute Genomics Platform"/>
            <consortium name="The Broad Institute Genome Sequencing Center for Infectious Disease"/>
            <person name="Wu L."/>
            <person name="Ma J."/>
        </authorList>
    </citation>
    <scope>NUCLEOTIDE SEQUENCE [LARGE SCALE GENOMIC DNA]</scope>
    <source>
        <strain evidence="3">CGMCC 4.7396</strain>
    </source>
</reference>
<keyword evidence="1" id="KW-0732">Signal</keyword>
<feature type="chain" id="PRO_5046949143" description="Matrixin" evidence="1">
    <location>
        <begin position="34"/>
        <end position="217"/>
    </location>
</feature>
<proteinExistence type="predicted"/>
<comment type="caution">
    <text evidence="2">The sequence shown here is derived from an EMBL/GenBank/DDBJ whole genome shotgun (WGS) entry which is preliminary data.</text>
</comment>
<keyword evidence="3" id="KW-1185">Reference proteome</keyword>
<name>A0ABV7Q1J9_9ACTN</name>
<dbReference type="Proteomes" id="UP001595712">
    <property type="component" value="Unassembled WGS sequence"/>
</dbReference>
<feature type="signal peptide" evidence="1">
    <location>
        <begin position="1"/>
        <end position="33"/>
    </location>
</feature>
<dbReference type="SUPFAM" id="SSF55486">
    <property type="entry name" value="Metalloproteases ('zincins'), catalytic domain"/>
    <property type="match status" value="1"/>
</dbReference>
<accession>A0ABV7Q1J9</accession>
<dbReference type="EMBL" id="JBHRWO010000010">
    <property type="protein sequence ID" value="MFC3493403.1"/>
    <property type="molecule type" value="Genomic_DNA"/>
</dbReference>
<sequence>MSNKALRRLSVRSTVFGAVVFALIAVTAGAAWAAFTDNIYPTTYQTAPCRDESGPDGRVTCLTDNATLTYYMDSAGTNELEGEDRRVVIDVMSDIYAPTDFSVSLDTSPEFSGSAETDIVYEESGIGVPSGSSGVTFCNDAVSDLRCDQQYIRILGGGHYVQGLTCHETGHAVGLQHGNKSDPLVANTDERLGCMETPTSDGEVLQDNQIDNINGTY</sequence>
<dbReference type="InterPro" id="IPR024079">
    <property type="entry name" value="MetalloPept_cat_dom_sf"/>
</dbReference>
<evidence type="ECO:0008006" key="4">
    <source>
        <dbReference type="Google" id="ProtNLM"/>
    </source>
</evidence>
<protein>
    <recommendedName>
        <fullName evidence="4">Matrixin</fullName>
    </recommendedName>
</protein>
<evidence type="ECO:0000313" key="3">
    <source>
        <dbReference type="Proteomes" id="UP001595712"/>
    </source>
</evidence>
<evidence type="ECO:0000313" key="2">
    <source>
        <dbReference type="EMBL" id="MFC3493403.1"/>
    </source>
</evidence>